<evidence type="ECO:0000313" key="4">
    <source>
        <dbReference type="EMBL" id="KAF0896127.1"/>
    </source>
</evidence>
<keyword evidence="3" id="KW-0408">Iron</keyword>
<sequence length="157" mass="17541">MAYSNTVVSHAAFGDESSCSLYSNVERGHELKKVLTDFMELLGTEPMGELLPWLRRVDTLRGMEGKVQRMFEALDGILEKVIDDHLRRHEGGRQIDDDGERVGDDGVKWSDERFVSFWSTTPLVAASGPRISWWISESARSTAADSPAADGSPRRDL</sequence>
<dbReference type="SUPFAM" id="SSF48264">
    <property type="entry name" value="Cytochrome P450"/>
    <property type="match status" value="1"/>
</dbReference>
<name>A0A6G1C813_9ORYZ</name>
<proteinExistence type="inferred from homology"/>
<keyword evidence="5" id="KW-1185">Reference proteome</keyword>
<evidence type="ECO:0000256" key="3">
    <source>
        <dbReference type="ARBA" id="ARBA00023004"/>
    </source>
</evidence>
<accession>A0A6G1C813</accession>
<dbReference type="EMBL" id="SPHZ02000010">
    <property type="protein sequence ID" value="KAF0896127.1"/>
    <property type="molecule type" value="Genomic_DNA"/>
</dbReference>
<comment type="similarity">
    <text evidence="1">Belongs to the cytochrome P450 family.</text>
</comment>
<dbReference type="AlphaFoldDB" id="A0A6G1C813"/>
<evidence type="ECO:0000256" key="1">
    <source>
        <dbReference type="ARBA" id="ARBA00010617"/>
    </source>
</evidence>
<dbReference type="GO" id="GO:0005506">
    <property type="term" value="F:iron ion binding"/>
    <property type="evidence" value="ECO:0007669"/>
    <property type="project" value="InterPro"/>
</dbReference>
<evidence type="ECO:0000313" key="5">
    <source>
        <dbReference type="Proteomes" id="UP000479710"/>
    </source>
</evidence>
<dbReference type="GO" id="GO:0016705">
    <property type="term" value="F:oxidoreductase activity, acting on paired donors, with incorporation or reduction of molecular oxygen"/>
    <property type="evidence" value="ECO:0007669"/>
    <property type="project" value="InterPro"/>
</dbReference>
<dbReference type="GO" id="GO:0020037">
    <property type="term" value="F:heme binding"/>
    <property type="evidence" value="ECO:0007669"/>
    <property type="project" value="InterPro"/>
</dbReference>
<gene>
    <name evidence="4" type="ORF">E2562_019625</name>
</gene>
<comment type="caution">
    <text evidence="4">The sequence shown here is derived from an EMBL/GenBank/DDBJ whole genome shotgun (WGS) entry which is preliminary data.</text>
</comment>
<dbReference type="PANTHER" id="PTHR47955">
    <property type="entry name" value="CYTOCHROME P450 FAMILY 71 PROTEIN"/>
    <property type="match status" value="1"/>
</dbReference>
<dbReference type="Gene3D" id="1.10.630.10">
    <property type="entry name" value="Cytochrome P450"/>
    <property type="match status" value="1"/>
</dbReference>
<dbReference type="GO" id="GO:0004497">
    <property type="term" value="F:monooxygenase activity"/>
    <property type="evidence" value="ECO:0007669"/>
    <property type="project" value="InterPro"/>
</dbReference>
<keyword evidence="2" id="KW-0479">Metal-binding</keyword>
<evidence type="ECO:0000256" key="2">
    <source>
        <dbReference type="ARBA" id="ARBA00022723"/>
    </source>
</evidence>
<organism evidence="4 5">
    <name type="scientific">Oryza meyeriana var. granulata</name>
    <dbReference type="NCBI Taxonomy" id="110450"/>
    <lineage>
        <taxon>Eukaryota</taxon>
        <taxon>Viridiplantae</taxon>
        <taxon>Streptophyta</taxon>
        <taxon>Embryophyta</taxon>
        <taxon>Tracheophyta</taxon>
        <taxon>Spermatophyta</taxon>
        <taxon>Magnoliopsida</taxon>
        <taxon>Liliopsida</taxon>
        <taxon>Poales</taxon>
        <taxon>Poaceae</taxon>
        <taxon>BOP clade</taxon>
        <taxon>Oryzoideae</taxon>
        <taxon>Oryzeae</taxon>
        <taxon>Oryzinae</taxon>
        <taxon>Oryza</taxon>
        <taxon>Oryza meyeriana</taxon>
    </lineage>
</organism>
<dbReference type="Proteomes" id="UP000479710">
    <property type="component" value="Unassembled WGS sequence"/>
</dbReference>
<protein>
    <submittedName>
        <fullName evidence="4">Uncharacterized protein</fullName>
    </submittedName>
</protein>
<dbReference type="OrthoDB" id="781802at2759"/>
<dbReference type="InterPro" id="IPR036396">
    <property type="entry name" value="Cyt_P450_sf"/>
</dbReference>
<reference evidence="4 5" key="1">
    <citation type="submission" date="2019-11" db="EMBL/GenBank/DDBJ databases">
        <title>Whole genome sequence of Oryza granulata.</title>
        <authorList>
            <person name="Li W."/>
        </authorList>
    </citation>
    <scope>NUCLEOTIDE SEQUENCE [LARGE SCALE GENOMIC DNA]</scope>
    <source>
        <strain evidence="5">cv. Menghai</strain>
        <tissue evidence="4">Leaf</tissue>
    </source>
</reference>